<evidence type="ECO:0000256" key="6">
    <source>
        <dbReference type="ARBA" id="ARBA00023008"/>
    </source>
</evidence>
<dbReference type="PANTHER" id="PTHR36507">
    <property type="entry name" value="BLL1555 PROTEIN"/>
    <property type="match status" value="1"/>
</dbReference>
<name>A0A9E8HSI9_9ALTE</name>
<evidence type="ECO:0000256" key="7">
    <source>
        <dbReference type="PIRSR" id="PIRSR602386-1"/>
    </source>
</evidence>
<feature type="signal peptide" evidence="8">
    <location>
        <begin position="1"/>
        <end position="20"/>
    </location>
</feature>
<dbReference type="InterPro" id="IPR002386">
    <property type="entry name" value="Amicyanin/Pseudoazurin"/>
</dbReference>
<dbReference type="SUPFAM" id="SSF49503">
    <property type="entry name" value="Cupredoxins"/>
    <property type="match status" value="1"/>
</dbReference>
<evidence type="ECO:0000256" key="2">
    <source>
        <dbReference type="ARBA" id="ARBA00022448"/>
    </source>
</evidence>
<dbReference type="PANTHER" id="PTHR36507:SF1">
    <property type="entry name" value="BLL1555 PROTEIN"/>
    <property type="match status" value="1"/>
</dbReference>
<sequence length="106" mass="12417">MLNKSITIFIAFLLSLSASANEMANVSIKKFEFIPKEITVKKGTKIRWTNNEKRQYHNVWFEEQGVPEPDYFFPEEYFEMEFNEVGTFPYRCGPHPKMTGVVIVTD</sequence>
<evidence type="ECO:0000256" key="3">
    <source>
        <dbReference type="ARBA" id="ARBA00022723"/>
    </source>
</evidence>
<dbReference type="GO" id="GO:0009055">
    <property type="term" value="F:electron transfer activity"/>
    <property type="evidence" value="ECO:0007669"/>
    <property type="project" value="InterPro"/>
</dbReference>
<dbReference type="Proteomes" id="UP001164472">
    <property type="component" value="Chromosome"/>
</dbReference>
<accession>A0A9E8HSI9</accession>
<protein>
    <submittedName>
        <fullName evidence="10">Plastocyanin/azurin family copper-binding protein</fullName>
    </submittedName>
</protein>
<dbReference type="InterPro" id="IPR008972">
    <property type="entry name" value="Cupredoxin"/>
</dbReference>
<feature type="binding site" evidence="7">
    <location>
        <position position="92"/>
    </location>
    <ligand>
        <name>Cu cation</name>
        <dbReference type="ChEBI" id="CHEBI:23378"/>
    </ligand>
</feature>
<feature type="chain" id="PRO_5039403875" evidence="8">
    <location>
        <begin position="21"/>
        <end position="106"/>
    </location>
</feature>
<dbReference type="PRINTS" id="PR00155">
    <property type="entry name" value="AMICYANIN"/>
</dbReference>
<comment type="cofactor">
    <cofactor evidence="7">
        <name>Cu cation</name>
        <dbReference type="ChEBI" id="CHEBI:23378"/>
    </cofactor>
    <text evidence="7">Binds 1 copper ion per subunit.</text>
</comment>
<keyword evidence="6 7" id="KW-0186">Copper</keyword>
<keyword evidence="4" id="KW-0574">Periplasm</keyword>
<evidence type="ECO:0000256" key="1">
    <source>
        <dbReference type="ARBA" id="ARBA00004418"/>
    </source>
</evidence>
<evidence type="ECO:0000256" key="4">
    <source>
        <dbReference type="ARBA" id="ARBA00022764"/>
    </source>
</evidence>
<organism evidence="10 11">
    <name type="scientific">Alkalimarinus sediminis</name>
    <dbReference type="NCBI Taxonomy" id="1632866"/>
    <lineage>
        <taxon>Bacteria</taxon>
        <taxon>Pseudomonadati</taxon>
        <taxon>Pseudomonadota</taxon>
        <taxon>Gammaproteobacteria</taxon>
        <taxon>Alteromonadales</taxon>
        <taxon>Alteromonadaceae</taxon>
        <taxon>Alkalimarinus</taxon>
    </lineage>
</organism>
<keyword evidence="5" id="KW-0249">Electron transport</keyword>
<dbReference type="GO" id="GO:0005507">
    <property type="term" value="F:copper ion binding"/>
    <property type="evidence" value="ECO:0007669"/>
    <property type="project" value="InterPro"/>
</dbReference>
<evidence type="ECO:0000259" key="9">
    <source>
        <dbReference type="Pfam" id="PF00127"/>
    </source>
</evidence>
<proteinExistence type="predicted"/>
<feature type="domain" description="Blue (type 1) copper" evidence="9">
    <location>
        <begin position="25"/>
        <end position="104"/>
    </location>
</feature>
<dbReference type="InterPro" id="IPR052721">
    <property type="entry name" value="ET_Amicyanin"/>
</dbReference>
<dbReference type="InterPro" id="IPR000923">
    <property type="entry name" value="BlueCu_1"/>
</dbReference>
<evidence type="ECO:0000256" key="8">
    <source>
        <dbReference type="SAM" id="SignalP"/>
    </source>
</evidence>
<dbReference type="EMBL" id="CP101527">
    <property type="protein sequence ID" value="UZW75746.1"/>
    <property type="molecule type" value="Genomic_DNA"/>
</dbReference>
<evidence type="ECO:0000256" key="5">
    <source>
        <dbReference type="ARBA" id="ARBA00022982"/>
    </source>
</evidence>
<keyword evidence="3 7" id="KW-0479">Metal-binding</keyword>
<comment type="subcellular location">
    <subcellularLocation>
        <location evidence="1">Periplasm</location>
    </subcellularLocation>
</comment>
<evidence type="ECO:0000313" key="10">
    <source>
        <dbReference type="EMBL" id="UZW75746.1"/>
    </source>
</evidence>
<keyword evidence="8" id="KW-0732">Signal</keyword>
<dbReference type="Gene3D" id="2.60.40.420">
    <property type="entry name" value="Cupredoxins - blue copper proteins"/>
    <property type="match status" value="1"/>
</dbReference>
<keyword evidence="11" id="KW-1185">Reference proteome</keyword>
<dbReference type="GO" id="GO:0042597">
    <property type="term" value="C:periplasmic space"/>
    <property type="evidence" value="ECO:0007669"/>
    <property type="project" value="UniProtKB-SubCell"/>
</dbReference>
<dbReference type="KEGG" id="asem:NNL22_03925"/>
<evidence type="ECO:0000313" key="11">
    <source>
        <dbReference type="Proteomes" id="UP001164472"/>
    </source>
</evidence>
<dbReference type="Pfam" id="PF00127">
    <property type="entry name" value="Copper-bind"/>
    <property type="match status" value="1"/>
</dbReference>
<keyword evidence="2" id="KW-0813">Transport</keyword>
<feature type="binding site" evidence="7">
    <location>
        <position position="57"/>
    </location>
    <ligand>
        <name>Cu cation</name>
        <dbReference type="ChEBI" id="CHEBI:23378"/>
    </ligand>
</feature>
<reference evidence="10" key="1">
    <citation type="submission" date="2022-07" db="EMBL/GenBank/DDBJ databases">
        <title>Alkalimarinus sp. nov., isolated from gut of a Alitta virens.</title>
        <authorList>
            <person name="Yang A.I."/>
            <person name="Shin N.-R."/>
        </authorList>
    </citation>
    <scope>NUCLEOTIDE SEQUENCE</scope>
    <source>
        <strain evidence="10">FA028</strain>
    </source>
</reference>
<dbReference type="RefSeq" id="WP_251810431.1">
    <property type="nucleotide sequence ID" value="NZ_CP101527.1"/>
</dbReference>
<gene>
    <name evidence="10" type="ORF">NNL22_03925</name>
</gene>
<dbReference type="AlphaFoldDB" id="A0A9E8HSI9"/>
<feature type="binding site" evidence="7">
    <location>
        <position position="95"/>
    </location>
    <ligand>
        <name>Cu cation</name>
        <dbReference type="ChEBI" id="CHEBI:23378"/>
    </ligand>
</feature>